<dbReference type="GO" id="GO:0032259">
    <property type="term" value="P:methylation"/>
    <property type="evidence" value="ECO:0007669"/>
    <property type="project" value="UniProtKB-KW"/>
</dbReference>
<keyword evidence="2" id="KW-0489">Methyltransferase</keyword>
<organism evidence="2 3">
    <name type="scientific">Enterocloster bolteae</name>
    <dbReference type="NCBI Taxonomy" id="208479"/>
    <lineage>
        <taxon>Bacteria</taxon>
        <taxon>Bacillati</taxon>
        <taxon>Bacillota</taxon>
        <taxon>Clostridia</taxon>
        <taxon>Lachnospirales</taxon>
        <taxon>Lachnospiraceae</taxon>
        <taxon>Enterocloster</taxon>
    </lineage>
</organism>
<proteinExistence type="predicted"/>
<dbReference type="AlphaFoldDB" id="A0A414AA85"/>
<dbReference type="GO" id="GO:0008168">
    <property type="term" value="F:methyltransferase activity"/>
    <property type="evidence" value="ECO:0007669"/>
    <property type="project" value="UniProtKB-KW"/>
</dbReference>
<reference evidence="2 3" key="1">
    <citation type="submission" date="2018-08" db="EMBL/GenBank/DDBJ databases">
        <title>A genome reference for cultivated species of the human gut microbiota.</title>
        <authorList>
            <person name="Zou Y."/>
            <person name="Xue W."/>
            <person name="Luo G."/>
        </authorList>
    </citation>
    <scope>NUCLEOTIDE SEQUENCE [LARGE SCALE GENOMIC DNA]</scope>
    <source>
        <strain evidence="2 3">AM35-14</strain>
    </source>
</reference>
<accession>A0A414AA85</accession>
<dbReference type="SUPFAM" id="SSF53335">
    <property type="entry name" value="S-adenosyl-L-methionine-dependent methyltransferases"/>
    <property type="match status" value="1"/>
</dbReference>
<dbReference type="Gene3D" id="3.40.50.150">
    <property type="entry name" value="Vaccinia Virus protein VP39"/>
    <property type="match status" value="1"/>
</dbReference>
<name>A0A414AA85_9FIRM</name>
<feature type="compositionally biased region" description="Polar residues" evidence="1">
    <location>
        <begin position="137"/>
        <end position="151"/>
    </location>
</feature>
<sequence length="151" mass="17229">MELFLGDCLDILPGIQDKSIDMIFTDLPYGTTRNGWDCMIDLKRLWEHYSRIIKNNGCIALWAQSPFDKVLACSNLKMYRYEWIIEKTKGTGHLNAAKMPMKCHENVLIFYKHLPTYNPQITTGHSPVHSYTKHVSDGSNYGKTRTGISGG</sequence>
<comment type="caution">
    <text evidence="2">The sequence shown here is derived from an EMBL/GenBank/DDBJ whole genome shotgun (WGS) entry which is preliminary data.</text>
</comment>
<protein>
    <submittedName>
        <fullName evidence="2">Site-specific DNA-methyltransferase</fullName>
    </submittedName>
</protein>
<dbReference type="InterPro" id="IPR029063">
    <property type="entry name" value="SAM-dependent_MTases_sf"/>
</dbReference>
<evidence type="ECO:0000313" key="3">
    <source>
        <dbReference type="Proteomes" id="UP000283975"/>
    </source>
</evidence>
<keyword evidence="2" id="KW-0808">Transferase</keyword>
<evidence type="ECO:0000313" key="2">
    <source>
        <dbReference type="EMBL" id="RHC43121.1"/>
    </source>
</evidence>
<evidence type="ECO:0000256" key="1">
    <source>
        <dbReference type="SAM" id="MobiDB-lite"/>
    </source>
</evidence>
<feature type="region of interest" description="Disordered" evidence="1">
    <location>
        <begin position="128"/>
        <end position="151"/>
    </location>
</feature>
<dbReference type="Proteomes" id="UP000283975">
    <property type="component" value="Unassembled WGS sequence"/>
</dbReference>
<gene>
    <name evidence="2" type="ORF">DW839_33625</name>
</gene>
<dbReference type="EMBL" id="QSHZ01000127">
    <property type="protein sequence ID" value="RHC43121.1"/>
    <property type="molecule type" value="Genomic_DNA"/>
</dbReference>
<feature type="non-terminal residue" evidence="2">
    <location>
        <position position="151"/>
    </location>
</feature>